<feature type="transmembrane region" description="Helical" evidence="6">
    <location>
        <begin position="600"/>
        <end position="621"/>
    </location>
</feature>
<evidence type="ECO:0000313" key="9">
    <source>
        <dbReference type="EMBL" id="KAK4297996.1"/>
    </source>
</evidence>
<feature type="chain" id="PRO_5042008684" description="G-protein coupled receptors family 2 profile 2 domain-containing protein" evidence="7">
    <location>
        <begin position="20"/>
        <end position="721"/>
    </location>
</feature>
<feature type="domain" description="G-protein coupled receptors family 2 profile 2" evidence="8">
    <location>
        <begin position="345"/>
        <end position="622"/>
    </location>
</feature>
<feature type="transmembrane region" description="Helical" evidence="6">
    <location>
        <begin position="453"/>
        <end position="478"/>
    </location>
</feature>
<feature type="compositionally biased region" description="Low complexity" evidence="5">
    <location>
        <begin position="41"/>
        <end position="58"/>
    </location>
</feature>
<evidence type="ECO:0000256" key="5">
    <source>
        <dbReference type="SAM" id="MobiDB-lite"/>
    </source>
</evidence>
<feature type="transmembrane region" description="Helical" evidence="6">
    <location>
        <begin position="575"/>
        <end position="594"/>
    </location>
</feature>
<dbReference type="Proteomes" id="UP001292094">
    <property type="component" value="Unassembled WGS sequence"/>
</dbReference>
<feature type="transmembrane region" description="Helical" evidence="6">
    <location>
        <begin position="382"/>
        <end position="399"/>
    </location>
</feature>
<dbReference type="AlphaFoldDB" id="A0AAE1TUG5"/>
<evidence type="ECO:0000256" key="6">
    <source>
        <dbReference type="SAM" id="Phobius"/>
    </source>
</evidence>
<dbReference type="Gene3D" id="1.20.1070.10">
    <property type="entry name" value="Rhodopsin 7-helix transmembrane proteins"/>
    <property type="match status" value="1"/>
</dbReference>
<sequence length="721" mass="80104">MTCVSSVVLLVGIISPVLPDPTPTTTTTTTTTTTRLHQNKTSPTLSTPTTTTTTTTTTRLHQNKTSPTLSTPTSSRNDNYNTTTSTSSLSFTASLPVITTSPSTLHMQESNVGRNVNNSDTEEAKELILVDGKVPTNPSQLIKCQCGAKEVLTKDGCQTYQGDTFIVSEDESFNNVQIPVGSMDVVIHEPDCNTVHGHRQMNFSKDEFYLRQRGVVEYTANFCFSNPLEVHNKACQGHICIRKCCKHGQIMSSPLYRCIDKQNSTFSPPFIAEPSSYKVVHGYPLCLPKSQEFNISIDNQGHLLARDRTFQPINFCVDEFSDGKGSFKQGAILCPMITSEWDKARDIAFPVCHAISLVFLALTVVCYCLVPVLLQQGGWCQLFHVLSMILAYSSGMAQQKLSQNWDHTTCITMAIVMQFGYLCTFFWLSVLCFKVWRNIRSLYKFLPAANLPLWMYSLYGFGGPSVICMVTLCLHSLVPDGTEGIIKPGLGVSRCWFSGTLETLVFFYGPISFLLASNIVFIVHTFWFYRRMVNNISTTQDLWVHGPGSEANKAPRTPEQTNRKRDSVADFKQQFSLLVLMCLCWVTEILSWKIPPPELWALGDILNSLQGFFVFVIVISNRRKRMFIKKKFPWIFSLGKKVMVAVCPKSCHRANEKESTPSLASSASVCSSLSASPKLPPSVHLHLASYTSTTSSNNNNNNNTGQDTDASSSSPVTERSS</sequence>
<evidence type="ECO:0000313" key="10">
    <source>
        <dbReference type="Proteomes" id="UP001292094"/>
    </source>
</evidence>
<comment type="subcellular location">
    <subcellularLocation>
        <location evidence="1">Membrane</location>
        <topology evidence="1">Multi-pass membrane protein</topology>
    </subcellularLocation>
</comment>
<keyword evidence="10" id="KW-1185">Reference proteome</keyword>
<evidence type="ECO:0000256" key="3">
    <source>
        <dbReference type="ARBA" id="ARBA00022989"/>
    </source>
</evidence>
<keyword evidence="7" id="KW-0732">Signal</keyword>
<evidence type="ECO:0000256" key="2">
    <source>
        <dbReference type="ARBA" id="ARBA00022692"/>
    </source>
</evidence>
<feature type="transmembrane region" description="Helical" evidence="6">
    <location>
        <begin position="347"/>
        <end position="370"/>
    </location>
</feature>
<evidence type="ECO:0000256" key="1">
    <source>
        <dbReference type="ARBA" id="ARBA00004141"/>
    </source>
</evidence>
<evidence type="ECO:0000256" key="4">
    <source>
        <dbReference type="ARBA" id="ARBA00023136"/>
    </source>
</evidence>
<dbReference type="GO" id="GO:0016020">
    <property type="term" value="C:membrane"/>
    <property type="evidence" value="ECO:0007669"/>
    <property type="project" value="UniProtKB-SubCell"/>
</dbReference>
<keyword evidence="3 6" id="KW-1133">Transmembrane helix</keyword>
<dbReference type="PROSITE" id="PS50261">
    <property type="entry name" value="G_PROTEIN_RECEP_F2_4"/>
    <property type="match status" value="1"/>
</dbReference>
<proteinExistence type="predicted"/>
<evidence type="ECO:0000256" key="7">
    <source>
        <dbReference type="SAM" id="SignalP"/>
    </source>
</evidence>
<gene>
    <name evidence="9" type="ORF">Pmani_029619</name>
</gene>
<feature type="compositionally biased region" description="Low complexity" evidence="5">
    <location>
        <begin position="691"/>
        <end position="704"/>
    </location>
</feature>
<feature type="transmembrane region" description="Helical" evidence="6">
    <location>
        <begin position="506"/>
        <end position="529"/>
    </location>
</feature>
<dbReference type="InterPro" id="IPR052808">
    <property type="entry name" value="GPCR_Mth-like"/>
</dbReference>
<name>A0AAE1TUG5_9EUCA</name>
<feature type="signal peptide" evidence="7">
    <location>
        <begin position="1"/>
        <end position="19"/>
    </location>
</feature>
<protein>
    <recommendedName>
        <fullName evidence="8">G-protein coupled receptors family 2 profile 2 domain-containing protein</fullName>
    </recommendedName>
</protein>
<dbReference type="InterPro" id="IPR000832">
    <property type="entry name" value="GPCR_2_secretin-like"/>
</dbReference>
<feature type="compositionally biased region" description="Polar residues" evidence="5">
    <location>
        <begin position="705"/>
        <end position="721"/>
    </location>
</feature>
<feature type="transmembrane region" description="Helical" evidence="6">
    <location>
        <begin position="411"/>
        <end position="433"/>
    </location>
</feature>
<feature type="compositionally biased region" description="Low complexity" evidence="5">
    <location>
        <begin position="65"/>
        <end position="87"/>
    </location>
</feature>
<dbReference type="Pfam" id="PF00002">
    <property type="entry name" value="7tm_2"/>
    <property type="match status" value="1"/>
</dbReference>
<comment type="caution">
    <text evidence="9">The sequence shown here is derived from an EMBL/GenBank/DDBJ whole genome shotgun (WGS) entry which is preliminary data.</text>
</comment>
<dbReference type="PANTHER" id="PTHR46953:SF1">
    <property type="entry name" value="G-PROTEIN COUPLED RECEPTOR MTH-LIKE 1-RELATED"/>
    <property type="match status" value="1"/>
</dbReference>
<feature type="region of interest" description="Disordered" evidence="5">
    <location>
        <begin position="691"/>
        <end position="721"/>
    </location>
</feature>
<dbReference type="PANTHER" id="PTHR46953">
    <property type="entry name" value="G-PROTEIN COUPLED RECEPTOR MTH-LIKE 1-RELATED"/>
    <property type="match status" value="1"/>
</dbReference>
<feature type="compositionally biased region" description="Low complexity" evidence="5">
    <location>
        <begin position="16"/>
        <end position="34"/>
    </location>
</feature>
<reference evidence="9" key="1">
    <citation type="submission" date="2023-11" db="EMBL/GenBank/DDBJ databases">
        <title>Genome assemblies of two species of porcelain crab, Petrolisthes cinctipes and Petrolisthes manimaculis (Anomura: Porcellanidae).</title>
        <authorList>
            <person name="Angst P."/>
        </authorList>
    </citation>
    <scope>NUCLEOTIDE SEQUENCE</scope>
    <source>
        <strain evidence="9">PB745_02</strain>
        <tissue evidence="9">Gill</tissue>
    </source>
</reference>
<dbReference type="GO" id="GO:0007166">
    <property type="term" value="P:cell surface receptor signaling pathway"/>
    <property type="evidence" value="ECO:0007669"/>
    <property type="project" value="InterPro"/>
</dbReference>
<keyword evidence="2 6" id="KW-0812">Transmembrane</keyword>
<accession>A0AAE1TUG5</accession>
<dbReference type="GO" id="GO:0004930">
    <property type="term" value="F:G protein-coupled receptor activity"/>
    <property type="evidence" value="ECO:0007669"/>
    <property type="project" value="InterPro"/>
</dbReference>
<keyword evidence="4 6" id="KW-0472">Membrane</keyword>
<dbReference type="InterPro" id="IPR017981">
    <property type="entry name" value="GPCR_2-like_7TM"/>
</dbReference>
<organism evidence="9 10">
    <name type="scientific">Petrolisthes manimaculis</name>
    <dbReference type="NCBI Taxonomy" id="1843537"/>
    <lineage>
        <taxon>Eukaryota</taxon>
        <taxon>Metazoa</taxon>
        <taxon>Ecdysozoa</taxon>
        <taxon>Arthropoda</taxon>
        <taxon>Crustacea</taxon>
        <taxon>Multicrustacea</taxon>
        <taxon>Malacostraca</taxon>
        <taxon>Eumalacostraca</taxon>
        <taxon>Eucarida</taxon>
        <taxon>Decapoda</taxon>
        <taxon>Pleocyemata</taxon>
        <taxon>Anomura</taxon>
        <taxon>Galatheoidea</taxon>
        <taxon>Porcellanidae</taxon>
        <taxon>Petrolisthes</taxon>
    </lineage>
</organism>
<evidence type="ECO:0000259" key="8">
    <source>
        <dbReference type="PROSITE" id="PS50261"/>
    </source>
</evidence>
<feature type="region of interest" description="Disordered" evidence="5">
    <location>
        <begin position="16"/>
        <end position="87"/>
    </location>
</feature>
<dbReference type="EMBL" id="JAWZYT010003527">
    <property type="protein sequence ID" value="KAK4297996.1"/>
    <property type="molecule type" value="Genomic_DNA"/>
</dbReference>
<dbReference type="CDD" id="cd15039">
    <property type="entry name" value="7tmB3_Methuselah-like"/>
    <property type="match status" value="1"/>
</dbReference>